<dbReference type="PANTHER" id="PTHR46333:SF2">
    <property type="entry name" value="CYTOKINESIS PROTEIN 3"/>
    <property type="match status" value="1"/>
</dbReference>
<comment type="caution">
    <text evidence="2">The sequence shown here is derived from an EMBL/GenBank/DDBJ whole genome shotgun (WGS) entry which is preliminary data.</text>
</comment>
<organism evidence="2 3">
    <name type="scientific">Marinigracilibium pacificum</name>
    <dbReference type="NCBI Taxonomy" id="2729599"/>
    <lineage>
        <taxon>Bacteria</taxon>
        <taxon>Pseudomonadati</taxon>
        <taxon>Bacteroidota</taxon>
        <taxon>Cytophagia</taxon>
        <taxon>Cytophagales</taxon>
        <taxon>Flammeovirgaceae</taxon>
        <taxon>Marinigracilibium</taxon>
    </lineage>
</organism>
<dbReference type="Pfam" id="PF01841">
    <property type="entry name" value="Transglut_core"/>
    <property type="match status" value="1"/>
</dbReference>
<gene>
    <name evidence="2" type="ORF">HH304_16000</name>
</gene>
<evidence type="ECO:0000313" key="3">
    <source>
        <dbReference type="Proteomes" id="UP000559010"/>
    </source>
</evidence>
<proteinExistence type="predicted"/>
<name>A0A848J5W5_9BACT</name>
<feature type="domain" description="Transglutaminase-like" evidence="1">
    <location>
        <begin position="115"/>
        <end position="181"/>
    </location>
</feature>
<dbReference type="GO" id="GO:0005737">
    <property type="term" value="C:cytoplasm"/>
    <property type="evidence" value="ECO:0007669"/>
    <property type="project" value="TreeGrafter"/>
</dbReference>
<dbReference type="SMART" id="SM00460">
    <property type="entry name" value="TGc"/>
    <property type="match status" value="1"/>
</dbReference>
<dbReference type="EMBL" id="JABBNU010000010">
    <property type="protein sequence ID" value="NMM49910.1"/>
    <property type="molecule type" value="Genomic_DNA"/>
</dbReference>
<dbReference type="InterPro" id="IPR038765">
    <property type="entry name" value="Papain-like_cys_pep_sf"/>
</dbReference>
<dbReference type="Proteomes" id="UP000559010">
    <property type="component" value="Unassembled WGS sequence"/>
</dbReference>
<evidence type="ECO:0000259" key="1">
    <source>
        <dbReference type="SMART" id="SM00460"/>
    </source>
</evidence>
<reference evidence="2 3" key="1">
    <citation type="submission" date="2020-04" db="EMBL/GenBank/DDBJ databases">
        <title>Flammeovirgaceae bacterium KN852 isolated from deep sea.</title>
        <authorList>
            <person name="Zhang D.-C."/>
        </authorList>
    </citation>
    <scope>NUCLEOTIDE SEQUENCE [LARGE SCALE GENOMIC DNA]</scope>
    <source>
        <strain evidence="2 3">KN852</strain>
    </source>
</reference>
<dbReference type="InterPro" id="IPR002931">
    <property type="entry name" value="Transglutaminase-like"/>
</dbReference>
<dbReference type="SUPFAM" id="SSF54001">
    <property type="entry name" value="Cysteine proteinases"/>
    <property type="match status" value="1"/>
</dbReference>
<dbReference type="Gene3D" id="3.10.620.30">
    <property type="match status" value="1"/>
</dbReference>
<dbReference type="RefSeq" id="WP_169683486.1">
    <property type="nucleotide sequence ID" value="NZ_JABBNU010000010.1"/>
</dbReference>
<evidence type="ECO:0000313" key="2">
    <source>
        <dbReference type="EMBL" id="NMM49910.1"/>
    </source>
</evidence>
<protein>
    <recommendedName>
        <fullName evidence="1">Transglutaminase-like domain-containing protein</fullName>
    </recommendedName>
</protein>
<dbReference type="InterPro" id="IPR052557">
    <property type="entry name" value="CAP/Cytokinesis_protein"/>
</dbReference>
<dbReference type="AlphaFoldDB" id="A0A848J5W5"/>
<dbReference type="PANTHER" id="PTHR46333">
    <property type="entry name" value="CYTOKINESIS PROTEIN 3"/>
    <property type="match status" value="1"/>
</dbReference>
<keyword evidence="3" id="KW-1185">Reference proteome</keyword>
<accession>A0A848J5W5</accession>
<sequence length="336" mass="38356">MLRIGLLFAVIICGHHLFAQNFESSKFDYTKADSIAAIYNGDDIDNLPLLAFNLTNHLSEEHEKFRSIYTWVCQNIENDYGYYLLNKRKREKLISKPGELEVWNDEFRVKVLKRLQKDKITVCTGYAYLVSELAKLADIDCRVINGFGRTVGANIGGEGIPNHSWNAVKLNGNWYLCDATWSSGSINPQKKEFIKEYNDGYFLADPDLFAKSHFPLDSTWLLTDNYLTLESFLNGPLVYKNAFSYKIKPVNPSRFENSCEKGEKFSVSIKWESNKKLDDLSIELVRGSKIISVTPVISDHGNDNFTLSVPLKSKGKYDFHLKAGKDYIVTWVVDVI</sequence>